<dbReference type="AlphaFoldDB" id="A0A453H6X6"/>
<reference evidence="2" key="5">
    <citation type="journal article" date="2021" name="G3 (Bethesda)">
        <title>Aegilops tauschii genome assembly Aet v5.0 features greater sequence contiguity and improved annotation.</title>
        <authorList>
            <person name="Wang L."/>
            <person name="Zhu T."/>
            <person name="Rodriguez J.C."/>
            <person name="Deal K.R."/>
            <person name="Dubcovsky J."/>
            <person name="McGuire P.E."/>
            <person name="Lux T."/>
            <person name="Spannagl M."/>
            <person name="Mayer K.F.X."/>
            <person name="Baldrich P."/>
            <person name="Meyers B.C."/>
            <person name="Huo N."/>
            <person name="Gu Y.Q."/>
            <person name="Zhou H."/>
            <person name="Devos K.M."/>
            <person name="Bennetzen J.L."/>
            <person name="Unver T."/>
            <person name="Budak H."/>
            <person name="Gulick P.J."/>
            <person name="Galiba G."/>
            <person name="Kalapos B."/>
            <person name="Nelson D.R."/>
            <person name="Li P."/>
            <person name="You F.M."/>
            <person name="Luo M.C."/>
            <person name="Dvorak J."/>
        </authorList>
    </citation>
    <scope>NUCLEOTIDE SEQUENCE [LARGE SCALE GENOMIC DNA]</scope>
    <source>
        <strain evidence="2">cv. AL8/78</strain>
    </source>
</reference>
<keyword evidence="3" id="KW-1185">Reference proteome</keyword>
<protein>
    <submittedName>
        <fullName evidence="2">Uncharacterized protein</fullName>
    </submittedName>
</protein>
<dbReference type="EnsemblPlants" id="AET4Gv20087800.2">
    <property type="protein sequence ID" value="AET4Gv20087800.2"/>
    <property type="gene ID" value="AET4Gv20087800"/>
</dbReference>
<evidence type="ECO:0000256" key="1">
    <source>
        <dbReference type="SAM" id="MobiDB-lite"/>
    </source>
</evidence>
<feature type="region of interest" description="Disordered" evidence="1">
    <location>
        <begin position="1"/>
        <end position="73"/>
    </location>
</feature>
<reference evidence="2" key="4">
    <citation type="submission" date="2019-03" db="UniProtKB">
        <authorList>
            <consortium name="EnsemblPlants"/>
        </authorList>
    </citation>
    <scope>IDENTIFICATION</scope>
</reference>
<sequence>SKGNQNEKRSTAPTPKPKPTQALPRPHAVFLPPLPTTHPTRRRRPPALSLRPLPHRRRPPPSPSSPSRRVKPLLAPETLARGAAMATELWIRRLEVRRWVRMRRPRGQKAVGSENWAAHPAARSTSNGEGPGSVLPFFRDQPRRPPSSQERRPRRPVALVFSRRCGGRATTSSRGGVPLLPRRDVPCSCPLPTRQRTRCGELQRRRVVWLDQGIAL</sequence>
<reference evidence="2" key="3">
    <citation type="journal article" date="2017" name="Nature">
        <title>Genome sequence of the progenitor of the wheat D genome Aegilops tauschii.</title>
        <authorList>
            <person name="Luo M.C."/>
            <person name="Gu Y.Q."/>
            <person name="Puiu D."/>
            <person name="Wang H."/>
            <person name="Twardziok S.O."/>
            <person name="Deal K.R."/>
            <person name="Huo N."/>
            <person name="Zhu T."/>
            <person name="Wang L."/>
            <person name="Wang Y."/>
            <person name="McGuire P.E."/>
            <person name="Liu S."/>
            <person name="Long H."/>
            <person name="Ramasamy R.K."/>
            <person name="Rodriguez J.C."/>
            <person name="Van S.L."/>
            <person name="Yuan L."/>
            <person name="Wang Z."/>
            <person name="Xia Z."/>
            <person name="Xiao L."/>
            <person name="Anderson O.D."/>
            <person name="Ouyang S."/>
            <person name="Liang Y."/>
            <person name="Zimin A.V."/>
            <person name="Pertea G."/>
            <person name="Qi P."/>
            <person name="Bennetzen J.L."/>
            <person name="Dai X."/>
            <person name="Dawson M.W."/>
            <person name="Muller H.G."/>
            <person name="Kugler K."/>
            <person name="Rivarola-Duarte L."/>
            <person name="Spannagl M."/>
            <person name="Mayer K.F.X."/>
            <person name="Lu F.H."/>
            <person name="Bevan M.W."/>
            <person name="Leroy P."/>
            <person name="Li P."/>
            <person name="You F.M."/>
            <person name="Sun Q."/>
            <person name="Liu Z."/>
            <person name="Lyons E."/>
            <person name="Wicker T."/>
            <person name="Salzberg S.L."/>
            <person name="Devos K.M."/>
            <person name="Dvorak J."/>
        </authorList>
    </citation>
    <scope>NUCLEOTIDE SEQUENCE [LARGE SCALE GENOMIC DNA]</scope>
    <source>
        <strain evidence="2">cv. AL8/78</strain>
    </source>
</reference>
<dbReference type="EnsemblPlants" id="AET4Gv20087800.1">
    <property type="protein sequence ID" value="AET4Gv20087800.1"/>
    <property type="gene ID" value="AET4Gv20087800"/>
</dbReference>
<organism evidence="2 3">
    <name type="scientific">Aegilops tauschii subsp. strangulata</name>
    <name type="common">Goatgrass</name>
    <dbReference type="NCBI Taxonomy" id="200361"/>
    <lineage>
        <taxon>Eukaryota</taxon>
        <taxon>Viridiplantae</taxon>
        <taxon>Streptophyta</taxon>
        <taxon>Embryophyta</taxon>
        <taxon>Tracheophyta</taxon>
        <taxon>Spermatophyta</taxon>
        <taxon>Magnoliopsida</taxon>
        <taxon>Liliopsida</taxon>
        <taxon>Poales</taxon>
        <taxon>Poaceae</taxon>
        <taxon>BOP clade</taxon>
        <taxon>Pooideae</taxon>
        <taxon>Triticodae</taxon>
        <taxon>Triticeae</taxon>
        <taxon>Triticinae</taxon>
        <taxon>Aegilops</taxon>
    </lineage>
</organism>
<dbReference type="Proteomes" id="UP000015105">
    <property type="component" value="Chromosome 4D"/>
</dbReference>
<accession>A0A453H6X6</accession>
<feature type="compositionally biased region" description="Basic and acidic residues" evidence="1">
    <location>
        <begin position="1"/>
        <end position="10"/>
    </location>
</feature>
<reference evidence="3" key="2">
    <citation type="journal article" date="2017" name="Nat. Plants">
        <title>The Aegilops tauschii genome reveals multiple impacts of transposons.</title>
        <authorList>
            <person name="Zhao G."/>
            <person name="Zou C."/>
            <person name="Li K."/>
            <person name="Wang K."/>
            <person name="Li T."/>
            <person name="Gao L."/>
            <person name="Zhang X."/>
            <person name="Wang H."/>
            <person name="Yang Z."/>
            <person name="Liu X."/>
            <person name="Jiang W."/>
            <person name="Mao L."/>
            <person name="Kong X."/>
            <person name="Jiao Y."/>
            <person name="Jia J."/>
        </authorList>
    </citation>
    <scope>NUCLEOTIDE SEQUENCE [LARGE SCALE GENOMIC DNA]</scope>
    <source>
        <strain evidence="3">cv. AL8/78</strain>
    </source>
</reference>
<dbReference type="Gramene" id="AET4Gv20087800.1">
    <property type="protein sequence ID" value="AET4Gv20087800.1"/>
    <property type="gene ID" value="AET4Gv20087800"/>
</dbReference>
<dbReference type="Gramene" id="AET4Gv20087800.2">
    <property type="protein sequence ID" value="AET4Gv20087800.2"/>
    <property type="gene ID" value="AET4Gv20087800"/>
</dbReference>
<proteinExistence type="predicted"/>
<evidence type="ECO:0000313" key="3">
    <source>
        <dbReference type="Proteomes" id="UP000015105"/>
    </source>
</evidence>
<reference evidence="3" key="1">
    <citation type="journal article" date="2014" name="Science">
        <title>Ancient hybridizations among the ancestral genomes of bread wheat.</title>
        <authorList>
            <consortium name="International Wheat Genome Sequencing Consortium,"/>
            <person name="Marcussen T."/>
            <person name="Sandve S.R."/>
            <person name="Heier L."/>
            <person name="Spannagl M."/>
            <person name="Pfeifer M."/>
            <person name="Jakobsen K.S."/>
            <person name="Wulff B.B."/>
            <person name="Steuernagel B."/>
            <person name="Mayer K.F."/>
            <person name="Olsen O.A."/>
        </authorList>
    </citation>
    <scope>NUCLEOTIDE SEQUENCE [LARGE SCALE GENOMIC DNA]</scope>
    <source>
        <strain evidence="3">cv. AL8/78</strain>
    </source>
</reference>
<evidence type="ECO:0000313" key="2">
    <source>
        <dbReference type="EnsemblPlants" id="AET4Gv20087800.2"/>
    </source>
</evidence>
<name>A0A453H6X6_AEGTS</name>
<feature type="region of interest" description="Disordered" evidence="1">
    <location>
        <begin position="105"/>
        <end position="155"/>
    </location>
</feature>